<sequence length="212" mass="24008">MQKVADIQFPMPTPTDSGVFDVVEKGRKSGCPFCQVRFRTPPNVGERVLFLSDHHIGKTATVVPSPPNFPIPDEFLVQMDGAPVGHSMRVSLDRELVSSEIDITVPDWMPPIPSRDAEEADRGIIHFCGTSSWGGKPKPDWQAFMSLTRFVWQKRLPICRRELAAMLMAHGVPREHTATLARFFDYGRRLLIAVAGRKPVKKKRKRTWTYPE</sequence>
<accession>A0A932ZUG3</accession>
<reference evidence="1" key="1">
    <citation type="submission" date="2020-07" db="EMBL/GenBank/DDBJ databases">
        <title>Huge and variable diversity of episymbiotic CPR bacteria and DPANN archaea in groundwater ecosystems.</title>
        <authorList>
            <person name="He C.Y."/>
            <person name="Keren R."/>
            <person name="Whittaker M."/>
            <person name="Farag I.F."/>
            <person name="Doudna J."/>
            <person name="Cate J.H.D."/>
            <person name="Banfield J.F."/>
        </authorList>
    </citation>
    <scope>NUCLEOTIDE SEQUENCE</scope>
    <source>
        <strain evidence="1">NC_groundwater_1370_Ag_S-0.2um_69_93</strain>
    </source>
</reference>
<evidence type="ECO:0000313" key="2">
    <source>
        <dbReference type="Proteomes" id="UP000752292"/>
    </source>
</evidence>
<name>A0A932ZUG3_UNCTE</name>
<gene>
    <name evidence="1" type="ORF">HY618_07770</name>
</gene>
<dbReference type="Proteomes" id="UP000752292">
    <property type="component" value="Unassembled WGS sequence"/>
</dbReference>
<proteinExistence type="predicted"/>
<evidence type="ECO:0000313" key="1">
    <source>
        <dbReference type="EMBL" id="MBI4252342.1"/>
    </source>
</evidence>
<comment type="caution">
    <text evidence="1">The sequence shown here is derived from an EMBL/GenBank/DDBJ whole genome shotgun (WGS) entry which is preliminary data.</text>
</comment>
<dbReference type="AlphaFoldDB" id="A0A932ZUG3"/>
<organism evidence="1 2">
    <name type="scientific">Tectimicrobiota bacterium</name>
    <dbReference type="NCBI Taxonomy" id="2528274"/>
    <lineage>
        <taxon>Bacteria</taxon>
        <taxon>Pseudomonadati</taxon>
        <taxon>Nitrospinota/Tectimicrobiota group</taxon>
        <taxon>Candidatus Tectimicrobiota</taxon>
    </lineage>
</organism>
<protein>
    <submittedName>
        <fullName evidence="1">Uncharacterized protein</fullName>
    </submittedName>
</protein>
<dbReference type="EMBL" id="JACQRX010000338">
    <property type="protein sequence ID" value="MBI4252342.1"/>
    <property type="molecule type" value="Genomic_DNA"/>
</dbReference>